<dbReference type="PANTHER" id="PTHR13734">
    <property type="entry name" value="TRNA-NUCLEOTIDYLTRANSFERASE"/>
    <property type="match status" value="1"/>
</dbReference>
<reference evidence="8 9" key="1">
    <citation type="submission" date="2019-03" db="EMBL/GenBank/DDBJ databases">
        <title>Nematode-trapping fungi genome.</title>
        <authorList>
            <person name="Vidal-Diez De Ulzurrun G."/>
        </authorList>
    </citation>
    <scope>NUCLEOTIDE SEQUENCE [LARGE SCALE GENOMIC DNA]</scope>
    <source>
        <strain evidence="8 9">TWF154</strain>
    </source>
</reference>
<keyword evidence="3" id="KW-0547">Nucleotide-binding</keyword>
<evidence type="ECO:0000259" key="6">
    <source>
        <dbReference type="Pfam" id="PF01743"/>
    </source>
</evidence>
<dbReference type="SUPFAM" id="SSF81301">
    <property type="entry name" value="Nucleotidyltransferase"/>
    <property type="match status" value="1"/>
</dbReference>
<evidence type="ECO:0000256" key="5">
    <source>
        <dbReference type="RuleBase" id="RU003953"/>
    </source>
</evidence>
<dbReference type="GO" id="GO:0052927">
    <property type="term" value="F:CC tRNA cytidylyltransferase activity"/>
    <property type="evidence" value="ECO:0007669"/>
    <property type="project" value="TreeGrafter"/>
</dbReference>
<dbReference type="GO" id="GO:0003723">
    <property type="term" value="F:RNA binding"/>
    <property type="evidence" value="ECO:0007669"/>
    <property type="project" value="UniProtKB-KW"/>
</dbReference>
<dbReference type="AlphaFoldDB" id="A0A8H2HX99"/>
<dbReference type="GO" id="GO:0052929">
    <property type="term" value="F:ATP:3'-cytidine-cytidine-tRNA adenylyltransferase activity"/>
    <property type="evidence" value="ECO:0007669"/>
    <property type="project" value="TreeGrafter"/>
</dbReference>
<dbReference type="Pfam" id="PF12627">
    <property type="entry name" value="PolyA_pol_RNAbd"/>
    <property type="match status" value="1"/>
</dbReference>
<dbReference type="EMBL" id="SOZJ01000002">
    <property type="protein sequence ID" value="TGJ72092.1"/>
    <property type="molecule type" value="Genomic_DNA"/>
</dbReference>
<dbReference type="Gene3D" id="1.10.3090.10">
    <property type="entry name" value="cca-adding enzyme, domain 2"/>
    <property type="match status" value="1"/>
</dbReference>
<dbReference type="Pfam" id="PF01743">
    <property type="entry name" value="PolyA_pol"/>
    <property type="match status" value="1"/>
</dbReference>
<keyword evidence="2 5" id="KW-0808">Transferase</keyword>
<dbReference type="PANTHER" id="PTHR13734:SF5">
    <property type="entry name" value="CCA TRNA NUCLEOTIDYLTRANSFERASE, MITOCHONDRIAL"/>
    <property type="match status" value="1"/>
</dbReference>
<dbReference type="FunFam" id="3.30.460.10:FF:000019">
    <property type="entry name" value="tRNA nucleotidyltransferase cca2"/>
    <property type="match status" value="1"/>
</dbReference>
<evidence type="ECO:0000256" key="3">
    <source>
        <dbReference type="ARBA" id="ARBA00022741"/>
    </source>
</evidence>
<organism evidence="8 9">
    <name type="scientific">Orbilia oligospora</name>
    <name type="common">Nematode-trapping fungus</name>
    <name type="synonym">Arthrobotrys oligospora</name>
    <dbReference type="NCBI Taxonomy" id="2813651"/>
    <lineage>
        <taxon>Eukaryota</taxon>
        <taxon>Fungi</taxon>
        <taxon>Dikarya</taxon>
        <taxon>Ascomycota</taxon>
        <taxon>Pezizomycotina</taxon>
        <taxon>Orbiliomycetes</taxon>
        <taxon>Orbiliales</taxon>
        <taxon>Orbiliaceae</taxon>
        <taxon>Orbilia</taxon>
    </lineage>
</organism>
<gene>
    <name evidence="8" type="primary">CCA1</name>
    <name evidence="8" type="ORF">EYR41_004006</name>
</gene>
<dbReference type="InterPro" id="IPR032828">
    <property type="entry name" value="PolyA_RNA-bd"/>
</dbReference>
<dbReference type="SUPFAM" id="SSF81891">
    <property type="entry name" value="Poly A polymerase C-terminal region-like"/>
    <property type="match status" value="1"/>
</dbReference>
<keyword evidence="4 5" id="KW-0694">RNA-binding</keyword>
<comment type="caution">
    <text evidence="8">The sequence shown here is derived from an EMBL/GenBank/DDBJ whole genome shotgun (WGS) entry which is preliminary data.</text>
</comment>
<evidence type="ECO:0000256" key="4">
    <source>
        <dbReference type="ARBA" id="ARBA00022884"/>
    </source>
</evidence>
<dbReference type="Proteomes" id="UP000297595">
    <property type="component" value="Unassembled WGS sequence"/>
</dbReference>
<evidence type="ECO:0000313" key="8">
    <source>
        <dbReference type="EMBL" id="TGJ72092.1"/>
    </source>
</evidence>
<protein>
    <submittedName>
        <fullName evidence="8">CCA tRNA nucleotidyltransferase, mitochondrial</fullName>
    </submittedName>
</protein>
<dbReference type="Gene3D" id="3.30.460.10">
    <property type="entry name" value="Beta Polymerase, domain 2"/>
    <property type="match status" value="1"/>
</dbReference>
<accession>A0A8H2HX99</accession>
<dbReference type="GO" id="GO:0000166">
    <property type="term" value="F:nucleotide binding"/>
    <property type="evidence" value="ECO:0007669"/>
    <property type="project" value="UniProtKB-KW"/>
</dbReference>
<dbReference type="GO" id="GO:0001680">
    <property type="term" value="P:tRNA 3'-terminal CCA addition"/>
    <property type="evidence" value="ECO:0007669"/>
    <property type="project" value="TreeGrafter"/>
</dbReference>
<evidence type="ECO:0000313" key="9">
    <source>
        <dbReference type="Proteomes" id="UP000297595"/>
    </source>
</evidence>
<evidence type="ECO:0000256" key="2">
    <source>
        <dbReference type="ARBA" id="ARBA00022679"/>
    </source>
</evidence>
<dbReference type="CDD" id="cd05398">
    <property type="entry name" value="NT_ClassII-CCAase"/>
    <property type="match status" value="1"/>
</dbReference>
<dbReference type="InterPro" id="IPR002646">
    <property type="entry name" value="PolA_pol_head_dom"/>
</dbReference>
<dbReference type="GO" id="GO:0005739">
    <property type="term" value="C:mitochondrion"/>
    <property type="evidence" value="ECO:0007669"/>
    <property type="project" value="UniProtKB-ARBA"/>
</dbReference>
<comment type="similarity">
    <text evidence="1 5">Belongs to the tRNA nucleotidyltransferase/poly(A) polymerase family.</text>
</comment>
<dbReference type="InterPro" id="IPR043519">
    <property type="entry name" value="NT_sf"/>
</dbReference>
<feature type="domain" description="Poly A polymerase head" evidence="6">
    <location>
        <begin position="155"/>
        <end position="297"/>
    </location>
</feature>
<name>A0A8H2HX99_ORBOL</name>
<sequence>MIRPYIFNRRLRLSLLQQRPSSESPHHYHHYHHHYHRGRQFCAFAINRHISGLQRPYSSPHSRSISHSRCRVLLLTLSSPIIPTTTAVHRSRFSTTSTTNKKMATQLLPTITLTPDEEKVRTLLVDVATFIDSRNSESTGTTASTSNSTTTPTVLRITGGWVRDKLLNGKSHDIDIGINNMTGFEFASHLNEFLTNNIEKYNIPAKSIHKIESNPEKSKHLETATTKILGLDIDFVNLRSESYSEDSRIPKMEFGTPQEDALRRDACVNALFYNLMTQQVEDFTERGLSDLQNRILRTPLPPLQTFKDDPLRVLRLIRFASRLSFTIDPKAAEAMQHPKIKFALKQKISRERVGVEVEKMLYGARPFEALDLIEKLGLGDAILEIPKLDEEKLEEVRNVDLRRGIETVRWLFGEFRSKEGYEATQGLAGSERDEYILWIFAATMPWIRVFIQDKKKGKTNVGVVAARDGLKLSNKDFESLSKMAYALNGVKYTIRTPSGLTRSVLGKYLRTMGSEWRIQVLASLLVELVEARSQGVELGSRGDLEIISGYESFLKRIYDEDLGEVWDLKYLLTGNEVKDALKQKPGKWMKSALEQIMEWQLDNPTATKEDALENIKTIVDVPFN</sequence>
<evidence type="ECO:0000256" key="1">
    <source>
        <dbReference type="ARBA" id="ARBA00007265"/>
    </source>
</evidence>
<evidence type="ECO:0000259" key="7">
    <source>
        <dbReference type="Pfam" id="PF12627"/>
    </source>
</evidence>
<proteinExistence type="inferred from homology"/>
<feature type="domain" description="tRNA nucleotidyltransferase/poly(A) polymerase RNA and SrmB- binding" evidence="7">
    <location>
        <begin position="325"/>
        <end position="388"/>
    </location>
</feature>